<dbReference type="Gene3D" id="1.10.287.110">
    <property type="entry name" value="DnaJ domain"/>
    <property type="match status" value="1"/>
</dbReference>
<dbReference type="KEGG" id="ehx:EMIHUDRAFT_459613"/>
<keyword evidence="1" id="KW-0143">Chaperone</keyword>
<dbReference type="InterPro" id="IPR024586">
    <property type="entry name" value="DnaJ-like_C11_C"/>
</dbReference>
<dbReference type="SMART" id="SM00271">
    <property type="entry name" value="DnaJ"/>
    <property type="match status" value="1"/>
</dbReference>
<organism evidence="3 4">
    <name type="scientific">Emiliania huxleyi (strain CCMP1516)</name>
    <dbReference type="NCBI Taxonomy" id="280463"/>
    <lineage>
        <taxon>Eukaryota</taxon>
        <taxon>Haptista</taxon>
        <taxon>Haptophyta</taxon>
        <taxon>Prymnesiophyceae</taxon>
        <taxon>Isochrysidales</taxon>
        <taxon>Noelaerhabdaceae</taxon>
        <taxon>Emiliania</taxon>
    </lineage>
</organism>
<dbReference type="STRING" id="2903.R1BSE4"/>
<reference evidence="3" key="2">
    <citation type="submission" date="2024-10" db="UniProtKB">
        <authorList>
            <consortium name="EnsemblProtists"/>
        </authorList>
    </citation>
    <scope>IDENTIFICATION</scope>
</reference>
<dbReference type="PROSITE" id="PS50076">
    <property type="entry name" value="DNAJ_2"/>
    <property type="match status" value="1"/>
</dbReference>
<evidence type="ECO:0000313" key="3">
    <source>
        <dbReference type="EnsemblProtists" id="EOD13033"/>
    </source>
</evidence>
<dbReference type="Proteomes" id="UP000013827">
    <property type="component" value="Unassembled WGS sequence"/>
</dbReference>
<evidence type="ECO:0000313" key="4">
    <source>
        <dbReference type="Proteomes" id="UP000013827"/>
    </source>
</evidence>
<accession>A0A0D3IP48</accession>
<feature type="domain" description="J" evidence="2">
    <location>
        <begin position="6"/>
        <end position="74"/>
    </location>
</feature>
<protein>
    <recommendedName>
        <fullName evidence="2">J domain-containing protein</fullName>
    </recommendedName>
</protein>
<dbReference type="PANTHER" id="PTHR44157">
    <property type="entry name" value="DNAJ HOMOLOG SUBFAMILY C MEMBER 11"/>
    <property type="match status" value="1"/>
</dbReference>
<dbReference type="eggNOG" id="KOG0718">
    <property type="taxonomic scope" value="Eukaryota"/>
</dbReference>
<dbReference type="PANTHER" id="PTHR44157:SF1">
    <property type="entry name" value="DNAJ HOMOLOG SUBFAMILY C MEMBER 11"/>
    <property type="match status" value="1"/>
</dbReference>
<dbReference type="AlphaFoldDB" id="A0A0D3IP48"/>
<dbReference type="SUPFAM" id="SSF46565">
    <property type="entry name" value="Chaperone J-domain"/>
    <property type="match status" value="1"/>
</dbReference>
<dbReference type="GO" id="GO:0042407">
    <property type="term" value="P:cristae formation"/>
    <property type="evidence" value="ECO:0007669"/>
    <property type="project" value="TreeGrafter"/>
</dbReference>
<dbReference type="Pfam" id="PF00226">
    <property type="entry name" value="DnaJ"/>
    <property type="match status" value="1"/>
</dbReference>
<name>A0A0D3IP48_EMIH1</name>
<dbReference type="InterPro" id="IPR052243">
    <property type="entry name" value="Mito_inner_membrane_organizer"/>
</dbReference>
<reference evidence="4" key="1">
    <citation type="journal article" date="2013" name="Nature">
        <title>Pan genome of the phytoplankton Emiliania underpins its global distribution.</title>
        <authorList>
            <person name="Read B.A."/>
            <person name="Kegel J."/>
            <person name="Klute M.J."/>
            <person name="Kuo A."/>
            <person name="Lefebvre S.C."/>
            <person name="Maumus F."/>
            <person name="Mayer C."/>
            <person name="Miller J."/>
            <person name="Monier A."/>
            <person name="Salamov A."/>
            <person name="Young J."/>
            <person name="Aguilar M."/>
            <person name="Claverie J.M."/>
            <person name="Frickenhaus S."/>
            <person name="Gonzalez K."/>
            <person name="Herman E.K."/>
            <person name="Lin Y.C."/>
            <person name="Napier J."/>
            <person name="Ogata H."/>
            <person name="Sarno A.F."/>
            <person name="Shmutz J."/>
            <person name="Schroeder D."/>
            <person name="de Vargas C."/>
            <person name="Verret F."/>
            <person name="von Dassow P."/>
            <person name="Valentin K."/>
            <person name="Van de Peer Y."/>
            <person name="Wheeler G."/>
            <person name="Dacks J.B."/>
            <person name="Delwiche C.F."/>
            <person name="Dyhrman S.T."/>
            <person name="Glockner G."/>
            <person name="John U."/>
            <person name="Richards T."/>
            <person name="Worden A.Z."/>
            <person name="Zhang X."/>
            <person name="Grigoriev I.V."/>
            <person name="Allen A.E."/>
            <person name="Bidle K."/>
            <person name="Borodovsky M."/>
            <person name="Bowler C."/>
            <person name="Brownlee C."/>
            <person name="Cock J.M."/>
            <person name="Elias M."/>
            <person name="Gladyshev V.N."/>
            <person name="Groth M."/>
            <person name="Guda C."/>
            <person name="Hadaegh A."/>
            <person name="Iglesias-Rodriguez M.D."/>
            <person name="Jenkins J."/>
            <person name="Jones B.M."/>
            <person name="Lawson T."/>
            <person name="Leese F."/>
            <person name="Lindquist E."/>
            <person name="Lobanov A."/>
            <person name="Lomsadze A."/>
            <person name="Malik S.B."/>
            <person name="Marsh M.E."/>
            <person name="Mackinder L."/>
            <person name="Mock T."/>
            <person name="Mueller-Roeber B."/>
            <person name="Pagarete A."/>
            <person name="Parker M."/>
            <person name="Probert I."/>
            <person name="Quesneville H."/>
            <person name="Raines C."/>
            <person name="Rensing S.A."/>
            <person name="Riano-Pachon D.M."/>
            <person name="Richier S."/>
            <person name="Rokitta S."/>
            <person name="Shiraiwa Y."/>
            <person name="Soanes D.M."/>
            <person name="van der Giezen M."/>
            <person name="Wahlund T.M."/>
            <person name="Williams B."/>
            <person name="Wilson W."/>
            <person name="Wolfe G."/>
            <person name="Wurch L.L."/>
        </authorList>
    </citation>
    <scope>NUCLEOTIDE SEQUENCE</scope>
</reference>
<evidence type="ECO:0000256" key="1">
    <source>
        <dbReference type="ARBA" id="ARBA00023186"/>
    </source>
</evidence>
<evidence type="ECO:0000259" key="2">
    <source>
        <dbReference type="PROSITE" id="PS50076"/>
    </source>
</evidence>
<dbReference type="InterPro" id="IPR036869">
    <property type="entry name" value="J_dom_sf"/>
</dbReference>
<dbReference type="PaxDb" id="2903-EOD13033"/>
<dbReference type="RefSeq" id="XP_005765462.1">
    <property type="nucleotide sequence ID" value="XM_005765405.1"/>
</dbReference>
<proteinExistence type="predicted"/>
<dbReference type="GO" id="GO:0005739">
    <property type="term" value="C:mitochondrion"/>
    <property type="evidence" value="ECO:0007669"/>
    <property type="project" value="GOC"/>
</dbReference>
<dbReference type="GeneID" id="17259183"/>
<dbReference type="Pfam" id="PF11875">
    <property type="entry name" value="DnaJ-like_C11_C"/>
    <property type="match status" value="1"/>
</dbReference>
<dbReference type="InterPro" id="IPR001623">
    <property type="entry name" value="DnaJ_domain"/>
</dbReference>
<dbReference type="HOGENOM" id="CLU_669848_0_0_1"/>
<dbReference type="CDD" id="cd06257">
    <property type="entry name" value="DnaJ"/>
    <property type="match status" value="1"/>
</dbReference>
<dbReference type="PRINTS" id="PR00625">
    <property type="entry name" value="JDOMAIN"/>
</dbReference>
<sequence length="411" mass="44365">MDPHADLYSVLGVAEEASEDELKRAFRRLSLAYHPDRWQAPQDKREAGERFLHVARAYGVLSDERKRMAYDELGPRDFEQGQQLLTAEVDSAAKLRARFEREKRRVAEQAYHGKLRMSGSLVVGASASDLLAPADPDLPLGERLWPHISSVSMSEDMALALSQRTALTCGCQLLTKGGLGGCTLRLGFKRQLGHHAFLHASASGLNGSPAPPTGRNPHWIRHHGGVVHAGSPISAGLSASRRLSRHSNGAVSASLSLTDVCLRASRQLTKHTLGEAVWLVGSGGDDGPLCYRTALETEPTLGSVLWRAREEKACAGLLILAAYYGDARGWLDVRVALQFAVSRSSLRLPAGSKAGLRGFASVRPAPLTADGHRAPCELWLRYEIAGEVRTLCVEDAAPVLLGRASAARGAR</sequence>
<keyword evidence="4" id="KW-1185">Reference proteome</keyword>
<dbReference type="EnsemblProtists" id="EOD13033">
    <property type="protein sequence ID" value="EOD13033"/>
    <property type="gene ID" value="EMIHUDRAFT_459613"/>
</dbReference>